<feature type="compositionally biased region" description="Basic and acidic residues" evidence="1">
    <location>
        <begin position="610"/>
        <end position="628"/>
    </location>
</feature>
<feature type="compositionally biased region" description="Basic and acidic residues" evidence="1">
    <location>
        <begin position="142"/>
        <end position="159"/>
    </location>
</feature>
<feature type="region of interest" description="Disordered" evidence="1">
    <location>
        <begin position="640"/>
        <end position="665"/>
    </location>
</feature>
<sequence>MKESKNIMSVPHKIYYTLPTYRKRPKTFAKKAFPENISESEIPPVKPPRTFASTNVSKTAKPTVFDIFKKTEIQKPKKSNLRRSLSDATVLKPKISCRKVSDEKGYLEGSNEKESRHTKRRHTKKQLSPIIENNPREDYFIKSNSDNKENEPLIEENVKNKPPVRKVSDESNNENAKQLLKKYIDEIDEELFKETGVKVQHTNNRKTEPEVIIIDLDKAEQISRQKNSRTANLGKKFKFLTSCKILEPKEPKPKIETEENINEQLKTISRRSLTPNIKKTIKHSEKQSRQSEMIHSSQKPAEKPPLTKGRAVDTMVKRLSSDSSTSPPPKTSILVTPNISVQHNNNQPFSYTRGISPEKYGNGNDPGSPVIYAQVVCANGATGPSKQTVHTVYTSNVRKHPQHSDSDEGLGYEEHFNKKYSPVEPPTSKAYHNRYVSDLDRDEYFMEADVPLASPKVKTTYFNDYSYKKMFPGLERGRADGMDSRHRESMLESEENFTNTGKSDWSARRDLLESRIHQRLNENKTRLSPPNNLYISEATSKYHRNGSTSPTGFHEKYITETRTDRFGERYNTSYNNQKKYGNRKDDIEYVDGRYGYEPQSIESQFSDYRSSPENRHFESSHNRSNDRYAIKIERQQRLMKERDFHQSNPEIFQPVKESRLEDSYHDSLRRDKRVYKSDRYLDHSESDRKDKFGDSGIENDIKRDSIDNFRPEPKIMYGLKNTESEDEGFASSLLIASERQHTEDASKSKKVKGDYEYDAPYERDEYDFRQHRAEFVPRERSIDDGSHYDPRIDKNFENEARIAVKKIEKKPPKPEKKSGLKKVKQLFMSSHKKNKSEQIMVKEEDLRSRYKEYKGSIEHLDSHIDGKRIREQNMSNEIEFDVDVDRAYKLNWLPKSK</sequence>
<feature type="compositionally biased region" description="Polar residues" evidence="1">
    <location>
        <begin position="290"/>
        <end position="299"/>
    </location>
</feature>
<dbReference type="Proteomes" id="UP001516400">
    <property type="component" value="Unassembled WGS sequence"/>
</dbReference>
<feature type="compositionally biased region" description="Basic and acidic residues" evidence="1">
    <location>
        <begin position="102"/>
        <end position="115"/>
    </location>
</feature>
<evidence type="ECO:0000313" key="2">
    <source>
        <dbReference type="EMBL" id="KAL3286476.1"/>
    </source>
</evidence>
<feature type="region of interest" description="Disordered" evidence="1">
    <location>
        <begin position="280"/>
        <end position="309"/>
    </location>
</feature>
<organism evidence="2 3">
    <name type="scientific">Cryptolaemus montrouzieri</name>
    <dbReference type="NCBI Taxonomy" id="559131"/>
    <lineage>
        <taxon>Eukaryota</taxon>
        <taxon>Metazoa</taxon>
        <taxon>Ecdysozoa</taxon>
        <taxon>Arthropoda</taxon>
        <taxon>Hexapoda</taxon>
        <taxon>Insecta</taxon>
        <taxon>Pterygota</taxon>
        <taxon>Neoptera</taxon>
        <taxon>Endopterygota</taxon>
        <taxon>Coleoptera</taxon>
        <taxon>Polyphaga</taxon>
        <taxon>Cucujiformia</taxon>
        <taxon>Coccinelloidea</taxon>
        <taxon>Coccinellidae</taxon>
        <taxon>Scymninae</taxon>
        <taxon>Scymnini</taxon>
        <taxon>Cryptolaemus</taxon>
    </lineage>
</organism>
<dbReference type="EMBL" id="JABFTP020000185">
    <property type="protein sequence ID" value="KAL3286476.1"/>
    <property type="molecule type" value="Genomic_DNA"/>
</dbReference>
<feature type="region of interest" description="Disordered" evidence="1">
    <location>
        <begin position="598"/>
        <end position="628"/>
    </location>
</feature>
<evidence type="ECO:0000256" key="1">
    <source>
        <dbReference type="SAM" id="MobiDB-lite"/>
    </source>
</evidence>
<reference evidence="2 3" key="1">
    <citation type="journal article" date="2021" name="BMC Biol.">
        <title>Horizontally acquired antibacterial genes associated with adaptive radiation of ladybird beetles.</title>
        <authorList>
            <person name="Li H.S."/>
            <person name="Tang X.F."/>
            <person name="Huang Y.H."/>
            <person name="Xu Z.Y."/>
            <person name="Chen M.L."/>
            <person name="Du X.Y."/>
            <person name="Qiu B.Y."/>
            <person name="Chen P.T."/>
            <person name="Zhang W."/>
            <person name="Slipinski A."/>
            <person name="Escalona H.E."/>
            <person name="Waterhouse R.M."/>
            <person name="Zwick A."/>
            <person name="Pang H."/>
        </authorList>
    </citation>
    <scope>NUCLEOTIDE SEQUENCE [LARGE SCALE GENOMIC DNA]</scope>
    <source>
        <strain evidence="2">SYSU2018</strain>
    </source>
</reference>
<accession>A0ABD2P6Q2</accession>
<feature type="compositionally biased region" description="Basic and acidic residues" evidence="1">
    <location>
        <begin position="656"/>
        <end position="665"/>
    </location>
</feature>
<gene>
    <name evidence="2" type="ORF">HHI36_000982</name>
</gene>
<feature type="compositionally biased region" description="Polar residues" evidence="1">
    <location>
        <begin position="600"/>
        <end position="609"/>
    </location>
</feature>
<feature type="region of interest" description="Disordered" evidence="1">
    <location>
        <begin position="102"/>
        <end position="126"/>
    </location>
</feature>
<dbReference type="AlphaFoldDB" id="A0ABD2P6Q2"/>
<comment type="caution">
    <text evidence="2">The sequence shown here is derived from an EMBL/GenBank/DDBJ whole genome shotgun (WGS) entry which is preliminary data.</text>
</comment>
<protein>
    <submittedName>
        <fullName evidence="2">Uncharacterized protein</fullName>
    </submittedName>
</protein>
<proteinExistence type="predicted"/>
<feature type="region of interest" description="Disordered" evidence="1">
    <location>
        <begin position="683"/>
        <end position="705"/>
    </location>
</feature>
<evidence type="ECO:0000313" key="3">
    <source>
        <dbReference type="Proteomes" id="UP001516400"/>
    </source>
</evidence>
<feature type="compositionally biased region" description="Basic residues" evidence="1">
    <location>
        <begin position="116"/>
        <end position="125"/>
    </location>
</feature>
<name>A0ABD2P6Q2_9CUCU</name>
<keyword evidence="3" id="KW-1185">Reference proteome</keyword>
<feature type="region of interest" description="Disordered" evidence="1">
    <location>
        <begin position="142"/>
        <end position="173"/>
    </location>
</feature>